<keyword evidence="3" id="KW-1185">Reference proteome</keyword>
<dbReference type="AlphaFoldDB" id="A0A9P0PKM9"/>
<gene>
    <name evidence="2" type="ORF">ACAOBT_LOCUS19295</name>
</gene>
<dbReference type="EMBL" id="CAKOFQ010007073">
    <property type="protein sequence ID" value="CAH1989799.1"/>
    <property type="molecule type" value="Genomic_DNA"/>
</dbReference>
<evidence type="ECO:0000256" key="1">
    <source>
        <dbReference type="SAM" id="MobiDB-lite"/>
    </source>
</evidence>
<evidence type="ECO:0000313" key="2">
    <source>
        <dbReference type="EMBL" id="CAH1989799.1"/>
    </source>
</evidence>
<comment type="caution">
    <text evidence="2">The sequence shown here is derived from an EMBL/GenBank/DDBJ whole genome shotgun (WGS) entry which is preliminary data.</text>
</comment>
<dbReference type="Proteomes" id="UP001152888">
    <property type="component" value="Unassembled WGS sequence"/>
</dbReference>
<organism evidence="2 3">
    <name type="scientific">Acanthoscelides obtectus</name>
    <name type="common">Bean weevil</name>
    <name type="synonym">Bruchus obtectus</name>
    <dbReference type="NCBI Taxonomy" id="200917"/>
    <lineage>
        <taxon>Eukaryota</taxon>
        <taxon>Metazoa</taxon>
        <taxon>Ecdysozoa</taxon>
        <taxon>Arthropoda</taxon>
        <taxon>Hexapoda</taxon>
        <taxon>Insecta</taxon>
        <taxon>Pterygota</taxon>
        <taxon>Neoptera</taxon>
        <taxon>Endopterygota</taxon>
        <taxon>Coleoptera</taxon>
        <taxon>Polyphaga</taxon>
        <taxon>Cucujiformia</taxon>
        <taxon>Chrysomeloidea</taxon>
        <taxon>Chrysomelidae</taxon>
        <taxon>Bruchinae</taxon>
        <taxon>Bruchini</taxon>
        <taxon>Acanthoscelides</taxon>
    </lineage>
</organism>
<feature type="region of interest" description="Disordered" evidence="1">
    <location>
        <begin position="1"/>
        <end position="28"/>
    </location>
</feature>
<feature type="compositionally biased region" description="Basic residues" evidence="1">
    <location>
        <begin position="8"/>
        <end position="28"/>
    </location>
</feature>
<name>A0A9P0PKM9_ACAOB</name>
<sequence>MLTSGLKSVHKKYSLSATKYRRRGKSSH</sequence>
<reference evidence="2" key="1">
    <citation type="submission" date="2022-03" db="EMBL/GenBank/DDBJ databases">
        <authorList>
            <person name="Sayadi A."/>
        </authorList>
    </citation>
    <scope>NUCLEOTIDE SEQUENCE</scope>
</reference>
<proteinExistence type="predicted"/>
<accession>A0A9P0PKM9</accession>
<protein>
    <submittedName>
        <fullName evidence="2">Uncharacterized protein</fullName>
    </submittedName>
</protein>
<evidence type="ECO:0000313" key="3">
    <source>
        <dbReference type="Proteomes" id="UP001152888"/>
    </source>
</evidence>